<feature type="region of interest" description="Disordered" evidence="7">
    <location>
        <begin position="422"/>
        <end position="455"/>
    </location>
</feature>
<keyword evidence="4 6" id="KW-0862">Zinc</keyword>
<name>A0ABD1QHW6_9LAMI</name>
<dbReference type="InterPro" id="IPR031052">
    <property type="entry name" value="FHY3/FAR1"/>
</dbReference>
<dbReference type="Proteomes" id="UP001604336">
    <property type="component" value="Unassembled WGS sequence"/>
</dbReference>
<keyword evidence="2 6" id="KW-0479">Metal-binding</keyword>
<dbReference type="InterPro" id="IPR036875">
    <property type="entry name" value="Znf_CCHC_sf"/>
</dbReference>
<feature type="region of interest" description="Disordered" evidence="7">
    <location>
        <begin position="269"/>
        <end position="290"/>
    </location>
</feature>
<dbReference type="PANTHER" id="PTHR31669:SF302">
    <property type="entry name" value="PROTEIN FAR1-RELATED SEQUENCE"/>
    <property type="match status" value="1"/>
</dbReference>
<feature type="compositionally biased region" description="Basic and acidic residues" evidence="7">
    <location>
        <begin position="445"/>
        <end position="455"/>
    </location>
</feature>
<evidence type="ECO:0000256" key="2">
    <source>
        <dbReference type="ARBA" id="ARBA00022723"/>
    </source>
</evidence>
<gene>
    <name evidence="9" type="ORF">Adt_36541</name>
</gene>
<reference evidence="10" key="1">
    <citation type="submission" date="2024-07" db="EMBL/GenBank/DDBJ databases">
        <title>Two chromosome-level genome assemblies of Korean endemic species Abeliophyllum distichum and Forsythia ovata (Oleaceae).</title>
        <authorList>
            <person name="Jang H."/>
        </authorList>
    </citation>
    <scope>NUCLEOTIDE SEQUENCE [LARGE SCALE GENOMIC DNA]</scope>
</reference>
<comment type="similarity">
    <text evidence="1 6">Belongs to the FHY3/FAR1 family.</text>
</comment>
<evidence type="ECO:0000256" key="3">
    <source>
        <dbReference type="ARBA" id="ARBA00022771"/>
    </source>
</evidence>
<keyword evidence="6" id="KW-0539">Nucleus</keyword>
<evidence type="ECO:0000256" key="7">
    <source>
        <dbReference type="SAM" id="MobiDB-lite"/>
    </source>
</evidence>
<dbReference type="GO" id="GO:0006355">
    <property type="term" value="P:regulation of DNA-templated transcription"/>
    <property type="evidence" value="ECO:0007669"/>
    <property type="project" value="UniProtKB-UniRule"/>
</dbReference>
<evidence type="ECO:0000259" key="8">
    <source>
        <dbReference type="PROSITE" id="PS50966"/>
    </source>
</evidence>
<comment type="subcellular location">
    <subcellularLocation>
        <location evidence="6">Nucleus</location>
    </subcellularLocation>
</comment>
<evidence type="ECO:0000313" key="10">
    <source>
        <dbReference type="Proteomes" id="UP001604336"/>
    </source>
</evidence>
<dbReference type="Pfam" id="PF04434">
    <property type="entry name" value="SWIM"/>
    <property type="match status" value="1"/>
</dbReference>
<dbReference type="GO" id="GO:0008270">
    <property type="term" value="F:zinc ion binding"/>
    <property type="evidence" value="ECO:0007669"/>
    <property type="project" value="UniProtKB-UniRule"/>
</dbReference>
<evidence type="ECO:0000256" key="5">
    <source>
        <dbReference type="PROSITE-ProRule" id="PRU00325"/>
    </source>
</evidence>
<dbReference type="EMBL" id="JBFOLK010000011">
    <property type="protein sequence ID" value="KAL2475805.1"/>
    <property type="molecule type" value="Genomic_DNA"/>
</dbReference>
<comment type="caution">
    <text evidence="9">The sequence shown here is derived from an EMBL/GenBank/DDBJ whole genome shotgun (WGS) entry which is preliminary data.</text>
</comment>
<evidence type="ECO:0000256" key="6">
    <source>
        <dbReference type="RuleBase" id="RU367018"/>
    </source>
</evidence>
<evidence type="ECO:0000256" key="1">
    <source>
        <dbReference type="ARBA" id="ARBA00005889"/>
    </source>
</evidence>
<dbReference type="InterPro" id="IPR007527">
    <property type="entry name" value="Znf_SWIM"/>
</dbReference>
<feature type="compositionally biased region" description="Basic and acidic residues" evidence="7">
    <location>
        <begin position="269"/>
        <end position="285"/>
    </location>
</feature>
<evidence type="ECO:0000313" key="9">
    <source>
        <dbReference type="EMBL" id="KAL2475805.1"/>
    </source>
</evidence>
<accession>A0ABD1QHW6</accession>
<dbReference type="AlphaFoldDB" id="A0ABD1QHW6"/>
<dbReference type="GO" id="GO:0005634">
    <property type="term" value="C:nucleus"/>
    <property type="evidence" value="ECO:0007669"/>
    <property type="project" value="UniProtKB-SubCell"/>
</dbReference>
<comment type="function">
    <text evidence="6">Putative transcription activator involved in regulating light control of development.</text>
</comment>
<evidence type="ECO:0000256" key="4">
    <source>
        <dbReference type="ARBA" id="ARBA00022833"/>
    </source>
</evidence>
<keyword evidence="10" id="KW-1185">Reference proteome</keyword>
<feature type="domain" description="SWIM-type" evidence="8">
    <location>
        <begin position="155"/>
        <end position="187"/>
    </location>
</feature>
<dbReference type="PANTHER" id="PTHR31669">
    <property type="entry name" value="PROTEIN FAR1-RELATED SEQUENCE 10-RELATED"/>
    <property type="match status" value="1"/>
</dbReference>
<dbReference type="InterPro" id="IPR006564">
    <property type="entry name" value="Znf_PMZ"/>
</dbReference>
<protein>
    <recommendedName>
        <fullName evidence="6">Protein FAR1-RELATED SEQUENCE</fullName>
    </recommendedName>
</protein>
<proteinExistence type="inferred from homology"/>
<dbReference type="SUPFAM" id="SSF57756">
    <property type="entry name" value="Retrovirus zinc finger-like domains"/>
    <property type="match status" value="1"/>
</dbReference>
<organism evidence="9 10">
    <name type="scientific">Abeliophyllum distichum</name>
    <dbReference type="NCBI Taxonomy" id="126358"/>
    <lineage>
        <taxon>Eukaryota</taxon>
        <taxon>Viridiplantae</taxon>
        <taxon>Streptophyta</taxon>
        <taxon>Embryophyta</taxon>
        <taxon>Tracheophyta</taxon>
        <taxon>Spermatophyta</taxon>
        <taxon>Magnoliopsida</taxon>
        <taxon>eudicotyledons</taxon>
        <taxon>Gunneridae</taxon>
        <taxon>Pentapetalae</taxon>
        <taxon>asterids</taxon>
        <taxon>lamiids</taxon>
        <taxon>Lamiales</taxon>
        <taxon>Oleaceae</taxon>
        <taxon>Forsythieae</taxon>
        <taxon>Abeliophyllum</taxon>
    </lineage>
</organism>
<dbReference type="PROSITE" id="PS50966">
    <property type="entry name" value="ZF_SWIM"/>
    <property type="match status" value="1"/>
</dbReference>
<dbReference type="SMART" id="SM00575">
    <property type="entry name" value="ZnF_PMZ"/>
    <property type="match status" value="1"/>
</dbReference>
<sequence>MVGTGLQSNEWLHSMYDIRARWVPAYVKHIFSAGMSSSQRSESGHSFLKKYVNRKNSLMGFITRFNRALSHQRHEELVANHVDLNEQPRLMSSLMMEGQMVQIYTKKIFMLFQTEVDKSNVYICSKRSNFVGGKTYVVQRFESGKNFDRPRELTYYTGNDFVTCSCRNFEFAGYPCRHMICFLKKKQVLLLPDKYIMRRWTKNAKMGTISIPNASTNMDDSSVQSLMARHGYLAQQAALLVDEAALTDARSTFLVGEFERLNVRVKEVDDGGNFDKNKSSSKSREVQQVIQNPNSVRAKGCGKRLKSSKEKALSRSSRQCSVCGVNGHDKRTCPRLTDRSNEPLAPEHHYDYDDSQDVWREDATFNSFACSSTRDGIPTISYKTLRFGVNHHWVDFILQSSLYPQKKLKKYVTGQILRRQTVGKSDYSEKMTGVQRRGEATNPRFGREQQHEGRR</sequence>
<keyword evidence="3 5" id="KW-0863">Zinc-finger</keyword>